<dbReference type="PANTHER" id="PTHR43280">
    <property type="entry name" value="ARAC-FAMILY TRANSCRIPTIONAL REGULATOR"/>
    <property type="match status" value="1"/>
</dbReference>
<dbReference type="PANTHER" id="PTHR43280:SF32">
    <property type="entry name" value="TRANSCRIPTIONAL REGULATORY PROTEIN"/>
    <property type="match status" value="1"/>
</dbReference>
<accession>A0ABS1L1F8</accession>
<dbReference type="RefSeq" id="WP_202016032.1">
    <property type="nucleotide sequence ID" value="NZ_JAERRB010000017.1"/>
</dbReference>
<dbReference type="InterPro" id="IPR020449">
    <property type="entry name" value="Tscrpt_reg_AraC-type_HTH"/>
</dbReference>
<dbReference type="SMART" id="SM00342">
    <property type="entry name" value="HTH_ARAC"/>
    <property type="match status" value="1"/>
</dbReference>
<evidence type="ECO:0000256" key="1">
    <source>
        <dbReference type="ARBA" id="ARBA00023015"/>
    </source>
</evidence>
<dbReference type="PROSITE" id="PS01124">
    <property type="entry name" value="HTH_ARAC_FAMILY_2"/>
    <property type="match status" value="1"/>
</dbReference>
<evidence type="ECO:0000256" key="2">
    <source>
        <dbReference type="ARBA" id="ARBA00023125"/>
    </source>
</evidence>
<keyword evidence="1" id="KW-0805">Transcription regulation</keyword>
<keyword evidence="2" id="KW-0238">DNA-binding</keyword>
<evidence type="ECO:0000313" key="6">
    <source>
        <dbReference type="Proteomes" id="UP000613030"/>
    </source>
</evidence>
<dbReference type="InterPro" id="IPR018060">
    <property type="entry name" value="HTH_AraC"/>
</dbReference>
<organism evidence="5 6">
    <name type="scientific">Chryseolinea lacunae</name>
    <dbReference type="NCBI Taxonomy" id="2801331"/>
    <lineage>
        <taxon>Bacteria</taxon>
        <taxon>Pseudomonadati</taxon>
        <taxon>Bacteroidota</taxon>
        <taxon>Cytophagia</taxon>
        <taxon>Cytophagales</taxon>
        <taxon>Fulvivirgaceae</taxon>
        <taxon>Chryseolinea</taxon>
    </lineage>
</organism>
<dbReference type="InterPro" id="IPR009057">
    <property type="entry name" value="Homeodomain-like_sf"/>
</dbReference>
<name>A0ABS1L1F8_9BACT</name>
<evidence type="ECO:0000256" key="3">
    <source>
        <dbReference type="ARBA" id="ARBA00023163"/>
    </source>
</evidence>
<keyword evidence="6" id="KW-1185">Reference proteome</keyword>
<gene>
    <name evidence="5" type="ORF">JI741_30205</name>
</gene>
<evidence type="ECO:0000259" key="4">
    <source>
        <dbReference type="PROSITE" id="PS01124"/>
    </source>
</evidence>
<proteinExistence type="predicted"/>
<evidence type="ECO:0000313" key="5">
    <source>
        <dbReference type="EMBL" id="MBL0745544.1"/>
    </source>
</evidence>
<dbReference type="PRINTS" id="PR00032">
    <property type="entry name" value="HTHARAC"/>
</dbReference>
<protein>
    <submittedName>
        <fullName evidence="5">AraC family transcriptional regulator</fullName>
    </submittedName>
</protein>
<dbReference type="SUPFAM" id="SSF46689">
    <property type="entry name" value="Homeodomain-like"/>
    <property type="match status" value="1"/>
</dbReference>
<comment type="caution">
    <text evidence="5">The sequence shown here is derived from an EMBL/GenBank/DDBJ whole genome shotgun (WGS) entry which is preliminary data.</text>
</comment>
<dbReference type="Proteomes" id="UP000613030">
    <property type="component" value="Unassembled WGS sequence"/>
</dbReference>
<feature type="domain" description="HTH araC/xylS-type" evidence="4">
    <location>
        <begin position="195"/>
        <end position="300"/>
    </location>
</feature>
<dbReference type="EMBL" id="JAERRB010000017">
    <property type="protein sequence ID" value="MBL0745544.1"/>
    <property type="molecule type" value="Genomic_DNA"/>
</dbReference>
<reference evidence="5 6" key="1">
    <citation type="submission" date="2021-01" db="EMBL/GenBank/DDBJ databases">
        <title>Chryseolinea sp. Jin1 Genome sequencing and assembly.</title>
        <authorList>
            <person name="Kim I."/>
        </authorList>
    </citation>
    <scope>NUCLEOTIDE SEQUENCE [LARGE SCALE GENOMIC DNA]</scope>
    <source>
        <strain evidence="5 6">Jin1</strain>
    </source>
</reference>
<keyword evidence="3" id="KW-0804">Transcription</keyword>
<dbReference type="Gene3D" id="1.10.10.60">
    <property type="entry name" value="Homeodomain-like"/>
    <property type="match status" value="2"/>
</dbReference>
<dbReference type="Pfam" id="PF12833">
    <property type="entry name" value="HTH_18"/>
    <property type="match status" value="1"/>
</dbReference>
<sequence>MQNEIVDIKSISEMHRFQGWEKPKHPLVSVVNLVESKPKPPAPGVSYRLGFYLISCKRYDGIFLYGKSHYDFEEGSLVFIAPNQVISSSPDEHTMEEGWSLFVHPDLLNRTELGKKINDYSFFHYDANEALHVSEDEKLDLRDCLAKIIQEYSRSIDKHTQKLIVSNIDLLLSYCERFYDRQFITRAKVSNDIVQRFERLLKDYFAQDTLIERGIPEVKYFASELNVSSNYLSDLLSKYTGKTTHEHIHLQITDKAKSLLWGTKKSISEIAYELGFEHSSHFTKVFKSKTGVSPREFRNAN</sequence>